<gene>
    <name evidence="2" type="ORF">E9998_24430</name>
</gene>
<dbReference type="EMBL" id="STGX01000026">
    <property type="protein sequence ID" value="THV21713.1"/>
    <property type="molecule type" value="Genomic_DNA"/>
</dbReference>
<organism evidence="2 3">
    <name type="scientific">Glycomyces paridis</name>
    <dbReference type="NCBI Taxonomy" id="2126555"/>
    <lineage>
        <taxon>Bacteria</taxon>
        <taxon>Bacillati</taxon>
        <taxon>Actinomycetota</taxon>
        <taxon>Actinomycetes</taxon>
        <taxon>Glycomycetales</taxon>
        <taxon>Glycomycetaceae</taxon>
        <taxon>Glycomyces</taxon>
    </lineage>
</organism>
<protein>
    <submittedName>
        <fullName evidence="2">Uncharacterized protein</fullName>
    </submittedName>
</protein>
<dbReference type="OrthoDB" id="4601746at2"/>
<dbReference type="SUPFAM" id="SSF50969">
    <property type="entry name" value="YVTN repeat-like/Quinoprotein amine dehydrogenase"/>
    <property type="match status" value="1"/>
</dbReference>
<dbReference type="NCBIfam" id="NF041516">
    <property type="entry name" value="PA2928_fam"/>
    <property type="match status" value="1"/>
</dbReference>
<comment type="caution">
    <text evidence="2">The sequence shown here is derived from an EMBL/GenBank/DDBJ whole genome shotgun (WGS) entry which is preliminary data.</text>
</comment>
<dbReference type="RefSeq" id="WP_136532366.1">
    <property type="nucleotide sequence ID" value="NZ_STGX01000026.1"/>
</dbReference>
<proteinExistence type="predicted"/>
<keyword evidence="3" id="KW-1185">Reference proteome</keyword>
<evidence type="ECO:0000256" key="1">
    <source>
        <dbReference type="SAM" id="MobiDB-lite"/>
    </source>
</evidence>
<evidence type="ECO:0000313" key="2">
    <source>
        <dbReference type="EMBL" id="THV21713.1"/>
    </source>
</evidence>
<evidence type="ECO:0000313" key="3">
    <source>
        <dbReference type="Proteomes" id="UP000305792"/>
    </source>
</evidence>
<dbReference type="InterPro" id="IPR048161">
    <property type="entry name" value="PA2928-like"/>
</dbReference>
<reference evidence="2 3" key="1">
    <citation type="journal article" date="2018" name="Int. J. Syst. Evol. Microbiol.">
        <title>Glycomyces paridis sp. nov., isolated from the medicinal plant Paris polyphylla.</title>
        <authorList>
            <person name="Fang X.M."/>
            <person name="Bai J.L."/>
            <person name="Su J."/>
            <person name="Zhao L.L."/>
            <person name="Liu H.Y."/>
            <person name="Ma B.P."/>
            <person name="Zhang Y.Q."/>
            <person name="Yu L.Y."/>
        </authorList>
    </citation>
    <scope>NUCLEOTIDE SEQUENCE [LARGE SCALE GENOMIC DNA]</scope>
    <source>
        <strain evidence="2 3">CPCC 204357</strain>
    </source>
</reference>
<sequence>MSYHDPARNPLPAHSPTVRSPYGTAAHPLTPKARKGPGLRFVPLFLIPTIGIGAFAIMGEHLTEGEPDITLQSGIGFATVDGTEVALVPYDRTGGSGMIESIANDMFEVRIAAVDLDSGDTLWDVQLADELVWGAAVIAAGETYAYLATDDGLTVLALADGDTVAEPGEIAGLAGAQAASGTAYAYDPGVGAVVALDVNGALHTVALDALEAAPADEATAATWSGLLYADGTVPDIGGLTSTEALLADGESTVRLEPTADGALASSLALHGAETRALGTRVYYGAAIVLDQTSPVSTAVDVDVDALMEDVLGGGEIDTAELWAGLGNTAAGAASGHVLVEHTPEPNGEAVALTVVSLDTGQVTASLDVGGRLGRAATGPAGHTVVIAAPPGGYMQSDLVIVGPEGSVVRTDLGESDFLGDLFQ</sequence>
<name>A0A4S8NVP1_9ACTN</name>
<dbReference type="AlphaFoldDB" id="A0A4S8NVP1"/>
<dbReference type="InterPro" id="IPR011044">
    <property type="entry name" value="Quino_amine_DH_bsu"/>
</dbReference>
<dbReference type="Proteomes" id="UP000305792">
    <property type="component" value="Unassembled WGS sequence"/>
</dbReference>
<feature type="region of interest" description="Disordered" evidence="1">
    <location>
        <begin position="1"/>
        <end position="31"/>
    </location>
</feature>
<accession>A0A4S8NVP1</accession>